<feature type="transmembrane region" description="Helical" evidence="5">
    <location>
        <begin position="32"/>
        <end position="53"/>
    </location>
</feature>
<protein>
    <submittedName>
        <fullName evidence="6">Integral membrane protein</fullName>
    </submittedName>
</protein>
<keyword evidence="3 5" id="KW-1133">Transmembrane helix</keyword>
<evidence type="ECO:0000256" key="2">
    <source>
        <dbReference type="ARBA" id="ARBA00022692"/>
    </source>
</evidence>
<dbReference type="OrthoDB" id="7203053at2"/>
<dbReference type="Pfam" id="PF04191">
    <property type="entry name" value="PEMT"/>
    <property type="match status" value="1"/>
</dbReference>
<accession>A0A0H5RYU5</accession>
<dbReference type="InterPro" id="IPR007318">
    <property type="entry name" value="Phopholipid_MeTrfase"/>
</dbReference>
<dbReference type="PANTHER" id="PTHR43847">
    <property type="entry name" value="BLL3993 PROTEIN"/>
    <property type="match status" value="1"/>
</dbReference>
<gene>
    <name evidence="6" type="ORF">BN2156_05936</name>
</gene>
<dbReference type="RefSeq" id="WP_090518390.1">
    <property type="nucleotide sequence ID" value="NZ_CWKH01000003.1"/>
</dbReference>
<proteinExistence type="predicted"/>
<sequence length="221" mass="24559">MKSLMKTLASGTLGILIVALLVFLPAGTVQYWQGWVFLAVIVISGWVAGGYFLRTNPAVLERRMPATETRKPQKVLATTLLLLWAAMIVVSALDHRFGWSAVPTSISLLGNVLVAVGVGGLTLVLAQNSHAAVTIRVEDGQELVSTGLYRLVRHPMYTSDIFLLAGIPLALGSYWGLLFAVPCLLVLVFRIYDEERLLREELDGYREYTQKVRYRMLPLIW</sequence>
<organism evidence="6 7">
    <name type="scientific">Mycolicibacterium neworleansense</name>
    <dbReference type="NCBI Taxonomy" id="146018"/>
    <lineage>
        <taxon>Bacteria</taxon>
        <taxon>Bacillati</taxon>
        <taxon>Actinomycetota</taxon>
        <taxon>Actinomycetes</taxon>
        <taxon>Mycobacteriales</taxon>
        <taxon>Mycobacteriaceae</taxon>
        <taxon>Mycolicibacterium</taxon>
    </lineage>
</organism>
<dbReference type="PANTHER" id="PTHR43847:SF1">
    <property type="entry name" value="BLL3993 PROTEIN"/>
    <property type="match status" value="1"/>
</dbReference>
<dbReference type="Proteomes" id="UP000199147">
    <property type="component" value="Unassembled WGS sequence"/>
</dbReference>
<comment type="subcellular location">
    <subcellularLocation>
        <location evidence="1">Endomembrane system</location>
        <topology evidence="1">Multi-pass membrane protein</topology>
    </subcellularLocation>
</comment>
<feature type="transmembrane region" description="Helical" evidence="5">
    <location>
        <begin position="105"/>
        <end position="126"/>
    </location>
</feature>
<evidence type="ECO:0000313" key="7">
    <source>
        <dbReference type="Proteomes" id="UP000199147"/>
    </source>
</evidence>
<feature type="transmembrane region" description="Helical" evidence="5">
    <location>
        <begin position="161"/>
        <end position="192"/>
    </location>
</feature>
<feature type="transmembrane region" description="Helical" evidence="5">
    <location>
        <begin position="7"/>
        <end position="26"/>
    </location>
</feature>
<dbReference type="STRING" id="146018.BN2156_05936"/>
<dbReference type="InterPro" id="IPR052527">
    <property type="entry name" value="Metal_cation-efflux_comp"/>
</dbReference>
<feature type="transmembrane region" description="Helical" evidence="5">
    <location>
        <begin position="74"/>
        <end position="93"/>
    </location>
</feature>
<keyword evidence="7" id="KW-1185">Reference proteome</keyword>
<evidence type="ECO:0000313" key="6">
    <source>
        <dbReference type="EMBL" id="CRZ19021.1"/>
    </source>
</evidence>
<keyword evidence="4 5" id="KW-0472">Membrane</keyword>
<dbReference type="AlphaFoldDB" id="A0A0H5RYU5"/>
<keyword evidence="2 5" id="KW-0812">Transmembrane</keyword>
<dbReference type="EMBL" id="CWKH01000003">
    <property type="protein sequence ID" value="CRZ19021.1"/>
    <property type="molecule type" value="Genomic_DNA"/>
</dbReference>
<evidence type="ECO:0000256" key="1">
    <source>
        <dbReference type="ARBA" id="ARBA00004127"/>
    </source>
</evidence>
<dbReference type="Gene3D" id="1.20.120.1630">
    <property type="match status" value="1"/>
</dbReference>
<dbReference type="GO" id="GO:0012505">
    <property type="term" value="C:endomembrane system"/>
    <property type="evidence" value="ECO:0007669"/>
    <property type="project" value="UniProtKB-SubCell"/>
</dbReference>
<evidence type="ECO:0000256" key="3">
    <source>
        <dbReference type="ARBA" id="ARBA00022989"/>
    </source>
</evidence>
<reference evidence="7" key="1">
    <citation type="submission" date="2015-07" db="EMBL/GenBank/DDBJ databases">
        <authorList>
            <person name="Urmite Genomes"/>
        </authorList>
    </citation>
    <scope>NUCLEOTIDE SEQUENCE [LARGE SCALE GENOMIC DNA]</scope>
    <source>
        <strain evidence="7">type strain: ATCC 49404</strain>
    </source>
</reference>
<name>A0A0H5RYU5_9MYCO</name>
<evidence type="ECO:0000256" key="4">
    <source>
        <dbReference type="ARBA" id="ARBA00023136"/>
    </source>
</evidence>
<evidence type="ECO:0000256" key="5">
    <source>
        <dbReference type="SAM" id="Phobius"/>
    </source>
</evidence>